<evidence type="ECO:0000313" key="6">
    <source>
        <dbReference type="EMBL" id="MFD2182876.1"/>
    </source>
</evidence>
<evidence type="ECO:0000256" key="3">
    <source>
        <dbReference type="ARBA" id="ARBA00022723"/>
    </source>
</evidence>
<evidence type="ECO:0000259" key="5">
    <source>
        <dbReference type="Pfam" id="PF03328"/>
    </source>
</evidence>
<keyword evidence="3" id="KW-0479">Metal-binding</keyword>
<dbReference type="PIRSF" id="PIRSF015582">
    <property type="entry name" value="Cit_lyase_B"/>
    <property type="match status" value="1"/>
</dbReference>
<keyword evidence="4" id="KW-0460">Magnesium</keyword>
<evidence type="ECO:0000256" key="1">
    <source>
        <dbReference type="ARBA" id="ARBA00001946"/>
    </source>
</evidence>
<evidence type="ECO:0000256" key="4">
    <source>
        <dbReference type="ARBA" id="ARBA00022842"/>
    </source>
</evidence>
<comment type="caution">
    <text evidence="6">The sequence shown here is derived from an EMBL/GenBank/DDBJ whole genome shotgun (WGS) entry which is preliminary data.</text>
</comment>
<keyword evidence="6" id="KW-0456">Lyase</keyword>
<dbReference type="InterPro" id="IPR040442">
    <property type="entry name" value="Pyrv_kinase-like_dom_sf"/>
</dbReference>
<protein>
    <submittedName>
        <fullName evidence="6">HpcH/HpaI aldolase/citrate lyase family protein</fullName>
    </submittedName>
</protein>
<comment type="similarity">
    <text evidence="2">Belongs to the HpcH/HpaI aldolase family.</text>
</comment>
<dbReference type="EMBL" id="JBHUIW010000012">
    <property type="protein sequence ID" value="MFD2182876.1"/>
    <property type="molecule type" value="Genomic_DNA"/>
</dbReference>
<feature type="domain" description="HpcH/HpaI aldolase/citrate lyase" evidence="5">
    <location>
        <begin position="2"/>
        <end position="229"/>
    </location>
</feature>
<dbReference type="InterPro" id="IPR011206">
    <property type="entry name" value="Citrate_lyase_beta/mcl1/mcl2"/>
</dbReference>
<dbReference type="GO" id="GO:0016829">
    <property type="term" value="F:lyase activity"/>
    <property type="evidence" value="ECO:0007669"/>
    <property type="project" value="UniProtKB-KW"/>
</dbReference>
<dbReference type="Pfam" id="PF03328">
    <property type="entry name" value="HpcH_HpaI"/>
    <property type="match status" value="1"/>
</dbReference>
<gene>
    <name evidence="6" type="ORF">ACFSOX_12000</name>
</gene>
<comment type="cofactor">
    <cofactor evidence="1">
        <name>Mg(2+)</name>
        <dbReference type="ChEBI" id="CHEBI:18420"/>
    </cofactor>
</comment>
<dbReference type="InterPro" id="IPR005000">
    <property type="entry name" value="Aldolase/citrate-lyase_domain"/>
</dbReference>
<reference evidence="7" key="1">
    <citation type="journal article" date="2019" name="Int. J. Syst. Evol. Microbiol.">
        <title>The Global Catalogue of Microorganisms (GCM) 10K type strain sequencing project: providing services to taxonomists for standard genome sequencing and annotation.</title>
        <authorList>
            <consortium name="The Broad Institute Genomics Platform"/>
            <consortium name="The Broad Institute Genome Sequencing Center for Infectious Disease"/>
            <person name="Wu L."/>
            <person name="Ma J."/>
        </authorList>
    </citation>
    <scope>NUCLEOTIDE SEQUENCE [LARGE SCALE GENOMIC DNA]</scope>
    <source>
        <strain evidence="7">CGMCC 1.6774</strain>
    </source>
</reference>
<sequence length="294" mass="31002">MRSLLFVPADAEKKLAKAMECGADAVIVDLEDSISADRKEAARAAAAEFVAAVADWPSRPRILVRVNGLDTGLTDQDLDVVIKARPDGIMLPKAEGGPAVMHLDAKLAVREAVAGLSDGHVAVYAIATETAHALFVAGSYRGASRRLAGLTWGAEDLSVDLGAEANRDADGRFLDAFRLARTLCLAAAASAKVQAIDTVAVDFRDEAKLWRECEEARRDGFTGKMAIHPDQIGPINAVFTPDPAQVAKAKAIVAAFAAQPGAGVVGLDGVMYDRPHLVRAQALLARAKEIDETA</sequence>
<name>A0ABW5AL33_9BRAD</name>
<dbReference type="PANTHER" id="PTHR32308">
    <property type="entry name" value="LYASE BETA SUBUNIT, PUTATIVE (AFU_ORTHOLOGUE AFUA_4G13030)-RELATED"/>
    <property type="match status" value="1"/>
</dbReference>
<accession>A0ABW5AL33</accession>
<evidence type="ECO:0000313" key="7">
    <source>
        <dbReference type="Proteomes" id="UP001597314"/>
    </source>
</evidence>
<dbReference type="RefSeq" id="WP_378478047.1">
    <property type="nucleotide sequence ID" value="NZ_JBHUIW010000012.1"/>
</dbReference>
<keyword evidence="7" id="KW-1185">Reference proteome</keyword>
<organism evidence="6 7">
    <name type="scientific">Rhodoplanes azumiensis</name>
    <dbReference type="NCBI Taxonomy" id="1897628"/>
    <lineage>
        <taxon>Bacteria</taxon>
        <taxon>Pseudomonadati</taxon>
        <taxon>Pseudomonadota</taxon>
        <taxon>Alphaproteobacteria</taxon>
        <taxon>Hyphomicrobiales</taxon>
        <taxon>Nitrobacteraceae</taxon>
        <taxon>Rhodoplanes</taxon>
    </lineage>
</organism>
<dbReference type="Proteomes" id="UP001597314">
    <property type="component" value="Unassembled WGS sequence"/>
</dbReference>
<dbReference type="InterPro" id="IPR015813">
    <property type="entry name" value="Pyrv/PenolPyrv_kinase-like_dom"/>
</dbReference>
<evidence type="ECO:0000256" key="2">
    <source>
        <dbReference type="ARBA" id="ARBA00005568"/>
    </source>
</evidence>
<dbReference type="Gene3D" id="3.20.20.60">
    <property type="entry name" value="Phosphoenolpyruvate-binding domains"/>
    <property type="match status" value="1"/>
</dbReference>
<dbReference type="PANTHER" id="PTHR32308:SF0">
    <property type="entry name" value="HPCH_HPAI ALDOLASE_CITRATE LYASE DOMAIN-CONTAINING PROTEIN"/>
    <property type="match status" value="1"/>
</dbReference>
<proteinExistence type="inferred from homology"/>
<dbReference type="SUPFAM" id="SSF51621">
    <property type="entry name" value="Phosphoenolpyruvate/pyruvate domain"/>
    <property type="match status" value="1"/>
</dbReference>